<dbReference type="InterPro" id="IPR041614">
    <property type="entry name" value="DprA_WH"/>
</dbReference>
<dbReference type="PANTHER" id="PTHR43022:SF1">
    <property type="entry name" value="PROTEIN SMF"/>
    <property type="match status" value="1"/>
</dbReference>
<keyword evidence="6" id="KW-1185">Reference proteome</keyword>
<dbReference type="InterPro" id="IPR057666">
    <property type="entry name" value="DrpA_SLOG"/>
</dbReference>
<dbReference type="Pfam" id="PF25317">
    <property type="entry name" value="SAM_SMF"/>
    <property type="match status" value="1"/>
</dbReference>
<evidence type="ECO:0000313" key="6">
    <source>
        <dbReference type="Proteomes" id="UP001201273"/>
    </source>
</evidence>
<sequence length="367" mass="39667">MTSNPADTRLWLALQAIPGLGNAKALKLVARCGIEQLFQLSTVELQSFNLNPIQINGICYPDWRAIDATMTWASENECAIICYGDETYPAILKEISTPPLVLFAQGNLALLTQPQIAVIGSRNATYYGRDKATDFARQLSQVGLVITSGLALGVDTCAHQGALQGSGETIAVLGSGLGNIYPKRNLGLAQEIKAQGLLLSEFLPNTPPLAKNFPRRNRIISGLSLGTLVIEASIKSGSLITAKYALEQNREVFALPGSVDNAQACGCHWLIKQGAKLVTELADIIDELQLIVSPPPVQLALLEEKNTGNTLPFPRLLDSVGFEATSIDLVVERSGEPVQQVQSQLLELELEGWIAQVPEGYVRLRRD</sequence>
<dbReference type="Proteomes" id="UP001201273">
    <property type="component" value="Unassembled WGS sequence"/>
</dbReference>
<dbReference type="Pfam" id="PF02481">
    <property type="entry name" value="DNA_processg_A"/>
    <property type="match status" value="1"/>
</dbReference>
<evidence type="ECO:0000259" key="4">
    <source>
        <dbReference type="Pfam" id="PF25317"/>
    </source>
</evidence>
<evidence type="ECO:0000259" key="3">
    <source>
        <dbReference type="Pfam" id="PF17782"/>
    </source>
</evidence>
<evidence type="ECO:0000313" key="5">
    <source>
        <dbReference type="EMBL" id="MCE2594240.1"/>
    </source>
</evidence>
<dbReference type="InterPro" id="IPR057338">
    <property type="entry name" value="DprA_SAM"/>
</dbReference>
<comment type="similarity">
    <text evidence="1">Belongs to the DprA/Smf family.</text>
</comment>
<dbReference type="EMBL" id="JAIMJA010000004">
    <property type="protein sequence ID" value="MCE2594240.1"/>
    <property type="molecule type" value="Genomic_DNA"/>
</dbReference>
<accession>A0ABS8W7J1</accession>
<gene>
    <name evidence="5" type="primary">dprA</name>
    <name evidence="5" type="ORF">K6Y31_05360</name>
</gene>
<dbReference type="NCBIfam" id="TIGR00732">
    <property type="entry name" value="dprA"/>
    <property type="match status" value="1"/>
</dbReference>
<organism evidence="5 6">
    <name type="scientific">Motilimonas cestriensis</name>
    <dbReference type="NCBI Taxonomy" id="2742685"/>
    <lineage>
        <taxon>Bacteria</taxon>
        <taxon>Pseudomonadati</taxon>
        <taxon>Pseudomonadota</taxon>
        <taxon>Gammaproteobacteria</taxon>
        <taxon>Alteromonadales</taxon>
        <taxon>Alteromonadales genera incertae sedis</taxon>
        <taxon>Motilimonas</taxon>
    </lineage>
</organism>
<name>A0ABS8W7J1_9GAMM</name>
<evidence type="ECO:0000256" key="1">
    <source>
        <dbReference type="ARBA" id="ARBA00006525"/>
    </source>
</evidence>
<dbReference type="Gene3D" id="1.10.10.10">
    <property type="entry name" value="Winged helix-like DNA-binding domain superfamily/Winged helix DNA-binding domain"/>
    <property type="match status" value="1"/>
</dbReference>
<feature type="domain" description="DprA winged helix" evidence="3">
    <location>
        <begin position="315"/>
        <end position="360"/>
    </location>
</feature>
<feature type="domain" description="Smf/DprA SLOG" evidence="2">
    <location>
        <begin position="80"/>
        <end position="288"/>
    </location>
</feature>
<protein>
    <submittedName>
        <fullName evidence="5">DNA-processing protein DprA</fullName>
    </submittedName>
</protein>
<feature type="domain" description="Smf/DprA SAM" evidence="4">
    <location>
        <begin position="7"/>
        <end position="70"/>
    </location>
</feature>
<dbReference type="InterPro" id="IPR003488">
    <property type="entry name" value="DprA"/>
</dbReference>
<proteinExistence type="inferred from homology"/>
<dbReference type="PANTHER" id="PTHR43022">
    <property type="entry name" value="PROTEIN SMF"/>
    <property type="match status" value="1"/>
</dbReference>
<dbReference type="SUPFAM" id="SSF102405">
    <property type="entry name" value="MCP/YpsA-like"/>
    <property type="match status" value="1"/>
</dbReference>
<dbReference type="InterPro" id="IPR036388">
    <property type="entry name" value="WH-like_DNA-bd_sf"/>
</dbReference>
<dbReference type="Gene3D" id="3.40.50.450">
    <property type="match status" value="1"/>
</dbReference>
<reference evidence="5 6" key="1">
    <citation type="journal article" date="2022" name="Environ. Microbiol. Rep.">
        <title>Eco-phylogenetic analyses reveal divergent evolution of vitamin B12 metabolism in the marine bacterial family 'Psychromonadaceae'.</title>
        <authorList>
            <person name="Jin X."/>
            <person name="Yang Y."/>
            <person name="Cao H."/>
            <person name="Gao B."/>
            <person name="Zhao Z."/>
        </authorList>
    </citation>
    <scope>NUCLEOTIDE SEQUENCE [LARGE SCALE GENOMIC DNA]</scope>
    <source>
        <strain evidence="5 6">MKS20</strain>
    </source>
</reference>
<dbReference type="Pfam" id="PF17782">
    <property type="entry name" value="WHD_DprA"/>
    <property type="match status" value="1"/>
</dbReference>
<comment type="caution">
    <text evidence="5">The sequence shown here is derived from an EMBL/GenBank/DDBJ whole genome shotgun (WGS) entry which is preliminary data.</text>
</comment>
<evidence type="ECO:0000259" key="2">
    <source>
        <dbReference type="Pfam" id="PF02481"/>
    </source>
</evidence>